<feature type="region of interest" description="Disordered" evidence="1">
    <location>
        <begin position="43"/>
        <end position="110"/>
    </location>
</feature>
<evidence type="ECO:0000256" key="2">
    <source>
        <dbReference type="SAM" id="Phobius"/>
    </source>
</evidence>
<proteinExistence type="predicted"/>
<dbReference type="EMBL" id="ASPP01004160">
    <property type="protein sequence ID" value="ETO32506.1"/>
    <property type="molecule type" value="Genomic_DNA"/>
</dbReference>
<feature type="compositionally biased region" description="Basic and acidic residues" evidence="1">
    <location>
        <begin position="44"/>
        <end position="55"/>
    </location>
</feature>
<name>X6P2Q5_RETFI</name>
<feature type="compositionally biased region" description="Basic and acidic residues" evidence="1">
    <location>
        <begin position="1"/>
        <end position="16"/>
    </location>
</feature>
<sequence length="194" mass="22556">MASDKKQSSSRQRTEGNDSADIVVNKPWGVVVSTRVWNESSLANERKARHEHDNSNENDNDDTNEQHFWTANSHLKNESQGQKPMLSPRQRMKHRIRKRTTNDGGKSSKLSTITAEYSEMMAEADTDDSLIRQNSRDVSTSSKLLREKRSSRHIISSSVQGGDDHFSQMSDRKRYTKVYFINLYIYIYFFFLQR</sequence>
<evidence type="ECO:0000256" key="1">
    <source>
        <dbReference type="SAM" id="MobiDB-lite"/>
    </source>
</evidence>
<dbReference type="AlphaFoldDB" id="X6P2Q5"/>
<evidence type="ECO:0000313" key="3">
    <source>
        <dbReference type="EMBL" id="ETO32506.1"/>
    </source>
</evidence>
<organism evidence="3 4">
    <name type="scientific">Reticulomyxa filosa</name>
    <dbReference type="NCBI Taxonomy" id="46433"/>
    <lineage>
        <taxon>Eukaryota</taxon>
        <taxon>Sar</taxon>
        <taxon>Rhizaria</taxon>
        <taxon>Retaria</taxon>
        <taxon>Foraminifera</taxon>
        <taxon>Monothalamids</taxon>
        <taxon>Reticulomyxidae</taxon>
        <taxon>Reticulomyxa</taxon>
    </lineage>
</organism>
<keyword evidence="2" id="KW-1133">Transmembrane helix</keyword>
<feature type="transmembrane region" description="Helical" evidence="2">
    <location>
        <begin position="175"/>
        <end position="192"/>
    </location>
</feature>
<feature type="compositionally biased region" description="Basic residues" evidence="1">
    <location>
        <begin position="90"/>
        <end position="99"/>
    </location>
</feature>
<keyword evidence="2" id="KW-0812">Transmembrane</keyword>
<dbReference type="Proteomes" id="UP000023152">
    <property type="component" value="Unassembled WGS sequence"/>
</dbReference>
<feature type="compositionally biased region" description="Polar residues" evidence="1">
    <location>
        <begin position="69"/>
        <end position="82"/>
    </location>
</feature>
<keyword evidence="2" id="KW-0472">Membrane</keyword>
<accession>X6P2Q5</accession>
<reference evidence="3 4" key="1">
    <citation type="journal article" date="2013" name="Curr. Biol.">
        <title>The Genome of the Foraminiferan Reticulomyxa filosa.</title>
        <authorList>
            <person name="Glockner G."/>
            <person name="Hulsmann N."/>
            <person name="Schleicher M."/>
            <person name="Noegel A.A."/>
            <person name="Eichinger L."/>
            <person name="Gallinger C."/>
            <person name="Pawlowski J."/>
            <person name="Sierra R."/>
            <person name="Euteneuer U."/>
            <person name="Pillet L."/>
            <person name="Moustafa A."/>
            <person name="Platzer M."/>
            <person name="Groth M."/>
            <person name="Szafranski K."/>
            <person name="Schliwa M."/>
        </authorList>
    </citation>
    <scope>NUCLEOTIDE SEQUENCE [LARGE SCALE GENOMIC DNA]</scope>
</reference>
<evidence type="ECO:0000313" key="4">
    <source>
        <dbReference type="Proteomes" id="UP000023152"/>
    </source>
</evidence>
<protein>
    <submittedName>
        <fullName evidence="3">Uncharacterized protein</fullName>
    </submittedName>
</protein>
<comment type="caution">
    <text evidence="3">The sequence shown here is derived from an EMBL/GenBank/DDBJ whole genome shotgun (WGS) entry which is preliminary data.</text>
</comment>
<gene>
    <name evidence="3" type="ORF">RFI_04610</name>
</gene>
<feature type="region of interest" description="Disordered" evidence="1">
    <location>
        <begin position="1"/>
        <end position="21"/>
    </location>
</feature>
<keyword evidence="4" id="KW-1185">Reference proteome</keyword>